<dbReference type="STRING" id="1531966.A0A0A1TRX9"/>
<name>A0A0A1TRX9_9HYPO</name>
<proteinExistence type="predicted"/>
<dbReference type="AlphaFoldDB" id="A0A0A1TRX9"/>
<accession>A0A0A1TRX9</accession>
<gene>
    <name evidence="2" type="ORF">VHEMI10295</name>
</gene>
<dbReference type="EMBL" id="CDHN01000007">
    <property type="protein sequence ID" value="CEJ94783.1"/>
    <property type="molecule type" value="Genomic_DNA"/>
</dbReference>
<keyword evidence="3" id="KW-1185">Reference proteome</keyword>
<protein>
    <submittedName>
        <fullName evidence="2">Uncharacterized protein</fullName>
    </submittedName>
</protein>
<feature type="compositionally biased region" description="Polar residues" evidence="1">
    <location>
        <begin position="19"/>
        <end position="37"/>
    </location>
</feature>
<feature type="region of interest" description="Disordered" evidence="1">
    <location>
        <begin position="144"/>
        <end position="168"/>
    </location>
</feature>
<organism evidence="2 3">
    <name type="scientific">[Torrubiella] hemipterigena</name>
    <dbReference type="NCBI Taxonomy" id="1531966"/>
    <lineage>
        <taxon>Eukaryota</taxon>
        <taxon>Fungi</taxon>
        <taxon>Dikarya</taxon>
        <taxon>Ascomycota</taxon>
        <taxon>Pezizomycotina</taxon>
        <taxon>Sordariomycetes</taxon>
        <taxon>Hypocreomycetidae</taxon>
        <taxon>Hypocreales</taxon>
        <taxon>Clavicipitaceae</taxon>
        <taxon>Clavicipitaceae incertae sedis</taxon>
        <taxon>'Torrubiella' clade</taxon>
    </lineage>
</organism>
<evidence type="ECO:0000256" key="1">
    <source>
        <dbReference type="SAM" id="MobiDB-lite"/>
    </source>
</evidence>
<dbReference type="HOGENOM" id="CLU_1587657_0_0_1"/>
<feature type="region of interest" description="Disordered" evidence="1">
    <location>
        <begin position="18"/>
        <end position="37"/>
    </location>
</feature>
<dbReference type="Proteomes" id="UP000039046">
    <property type="component" value="Unassembled WGS sequence"/>
</dbReference>
<reference evidence="2 3" key="1">
    <citation type="journal article" date="2015" name="Genome Announc.">
        <title>Draft Genome Sequence and Gene Annotation of the Entomopathogenic Fungus Verticillium hemipterigenum.</title>
        <authorList>
            <person name="Horn F."/>
            <person name="Habel A."/>
            <person name="Scharf D.H."/>
            <person name="Dworschak J."/>
            <person name="Brakhage A.A."/>
            <person name="Guthke R."/>
            <person name="Hertweck C."/>
            <person name="Linde J."/>
        </authorList>
    </citation>
    <scope>NUCLEOTIDE SEQUENCE [LARGE SCALE GENOMIC DNA]</scope>
</reference>
<evidence type="ECO:0000313" key="3">
    <source>
        <dbReference type="Proteomes" id="UP000039046"/>
    </source>
</evidence>
<sequence>MPATVPVFLPLVTDKQANKHTNTASSPPSSFTNNTEDVSTSFTQNVVKTSSFIASPPCDDVAACTCITNDLTKIETTIRILDILESFGTHITKDPRLQGKWIGKPKFLHHVISRVRKEEPIQLTMPAFPCKSVRPLTTHQPHIAKAPLANPPLGQSRKQGPWPFARPW</sequence>
<dbReference type="OrthoDB" id="429813at2759"/>
<evidence type="ECO:0000313" key="2">
    <source>
        <dbReference type="EMBL" id="CEJ94783.1"/>
    </source>
</evidence>